<dbReference type="Gene3D" id="1.20.1740.10">
    <property type="entry name" value="Amino acid/polyamine transporter I"/>
    <property type="match status" value="1"/>
</dbReference>
<evidence type="ECO:0000256" key="2">
    <source>
        <dbReference type="ARBA" id="ARBA00022448"/>
    </source>
</evidence>
<feature type="transmembrane region" description="Helical" evidence="6">
    <location>
        <begin position="457"/>
        <end position="476"/>
    </location>
</feature>
<feature type="transmembrane region" description="Helical" evidence="6">
    <location>
        <begin position="84"/>
        <end position="103"/>
    </location>
</feature>
<dbReference type="OrthoDB" id="3257095at2759"/>
<sequence length="524" mass="57577">MDQPKDNGMVTSQIDLEETNANVSAEKKGTADDQRDMFRLGKAQELRRNFRFVSIFGFSMILMNSWETILGTSIIGLINGGTAGMIWMFLVAWVGFLAVNISMAEMGSMAPTAGGQYHWVSEFAPRRYQKFMSFIVGWFCVLGWQTGAANTAFLAGTQIQGLVILNNPAYVPEKWHGTLLTFAVATFSVFFNTFLVKRLPLVEGIVLILHIFGFFGVLITLWVLGPRGKASEVFTTFNNYGGWSSDGLSAVVGVLAVMIPLLGADGAVHMSEELRDASKVLPRSMILTTIINGSMGWIILISFCFTLGNIDDVINSPTGQPYIAVFYTVTESYVGASVLSALIIILAIFCHLSITATASRQLWSFARDQGIPGHAWFAHVRPGWDVPMNSIIVSWVVSCLLSIINIGSTIALNNITSLSLVAILSSYIASIGCVLWKRVSGQELLPAKFRLPPRVGLALNAFSLLFLTFAFIFAFFPGSPNPTVEMMNWASLIYGAVLIFAIIDYFVRARHVYDGPVEYVRKLI</sequence>
<dbReference type="PIRSF" id="PIRSF006060">
    <property type="entry name" value="AA_transporter"/>
    <property type="match status" value="1"/>
</dbReference>
<reference evidence="7 8" key="1">
    <citation type="submission" date="2013-03" db="EMBL/GenBank/DDBJ databases">
        <title>The Genome Sequence of Exophiala aquamarina CBS 119918.</title>
        <authorList>
            <consortium name="The Broad Institute Genomics Platform"/>
            <person name="Cuomo C."/>
            <person name="de Hoog S."/>
            <person name="Gorbushina A."/>
            <person name="Walker B."/>
            <person name="Young S.K."/>
            <person name="Zeng Q."/>
            <person name="Gargeya S."/>
            <person name="Fitzgerald M."/>
            <person name="Haas B."/>
            <person name="Abouelleil A."/>
            <person name="Allen A.W."/>
            <person name="Alvarado L."/>
            <person name="Arachchi H.M."/>
            <person name="Berlin A.M."/>
            <person name="Chapman S.B."/>
            <person name="Gainer-Dewar J."/>
            <person name="Goldberg J."/>
            <person name="Griggs A."/>
            <person name="Gujja S."/>
            <person name="Hansen M."/>
            <person name="Howarth C."/>
            <person name="Imamovic A."/>
            <person name="Ireland A."/>
            <person name="Larimer J."/>
            <person name="McCowan C."/>
            <person name="Murphy C."/>
            <person name="Pearson M."/>
            <person name="Poon T.W."/>
            <person name="Priest M."/>
            <person name="Roberts A."/>
            <person name="Saif S."/>
            <person name="Shea T."/>
            <person name="Sisk P."/>
            <person name="Sykes S."/>
            <person name="Wortman J."/>
            <person name="Nusbaum C."/>
            <person name="Birren B."/>
        </authorList>
    </citation>
    <scope>NUCLEOTIDE SEQUENCE [LARGE SCALE GENOMIC DNA]</scope>
    <source>
        <strain evidence="7 8">CBS 119918</strain>
    </source>
</reference>
<dbReference type="Proteomes" id="UP000027920">
    <property type="component" value="Unassembled WGS sequence"/>
</dbReference>
<organism evidence="7 8">
    <name type="scientific">Exophiala aquamarina CBS 119918</name>
    <dbReference type="NCBI Taxonomy" id="1182545"/>
    <lineage>
        <taxon>Eukaryota</taxon>
        <taxon>Fungi</taxon>
        <taxon>Dikarya</taxon>
        <taxon>Ascomycota</taxon>
        <taxon>Pezizomycotina</taxon>
        <taxon>Eurotiomycetes</taxon>
        <taxon>Chaetothyriomycetidae</taxon>
        <taxon>Chaetothyriales</taxon>
        <taxon>Herpotrichiellaceae</taxon>
        <taxon>Exophiala</taxon>
    </lineage>
</organism>
<feature type="transmembrane region" description="Helical" evidence="6">
    <location>
        <begin position="488"/>
        <end position="507"/>
    </location>
</feature>
<evidence type="ECO:0000313" key="7">
    <source>
        <dbReference type="EMBL" id="KEF62466.1"/>
    </source>
</evidence>
<evidence type="ECO:0008006" key="9">
    <source>
        <dbReference type="Google" id="ProtNLM"/>
    </source>
</evidence>
<dbReference type="PANTHER" id="PTHR45649:SF2">
    <property type="entry name" value="ACID PERMEASE, PUTATIVE-RELATED"/>
    <property type="match status" value="1"/>
</dbReference>
<gene>
    <name evidence="7" type="ORF">A1O9_00438</name>
</gene>
<feature type="transmembrane region" description="Helical" evidence="6">
    <location>
        <begin position="131"/>
        <end position="155"/>
    </location>
</feature>
<dbReference type="RefSeq" id="XP_013265056.1">
    <property type="nucleotide sequence ID" value="XM_013409602.1"/>
</dbReference>
<dbReference type="GO" id="GO:0016020">
    <property type="term" value="C:membrane"/>
    <property type="evidence" value="ECO:0007669"/>
    <property type="project" value="UniProtKB-SubCell"/>
</dbReference>
<comment type="caution">
    <text evidence="7">The sequence shown here is derived from an EMBL/GenBank/DDBJ whole genome shotgun (WGS) entry which is preliminary data.</text>
</comment>
<feature type="transmembrane region" description="Helical" evidence="6">
    <location>
        <begin position="333"/>
        <end position="354"/>
    </location>
</feature>
<protein>
    <recommendedName>
        <fullName evidence="9">Amino acid permease</fullName>
    </recommendedName>
</protein>
<keyword evidence="2" id="KW-0813">Transport</keyword>
<evidence type="ECO:0000256" key="5">
    <source>
        <dbReference type="ARBA" id="ARBA00023136"/>
    </source>
</evidence>
<evidence type="ECO:0000256" key="4">
    <source>
        <dbReference type="ARBA" id="ARBA00022989"/>
    </source>
</evidence>
<accession>A0A072PRG5</accession>
<keyword evidence="5 6" id="KW-0472">Membrane</keyword>
<dbReference type="AlphaFoldDB" id="A0A072PRG5"/>
<dbReference type="STRING" id="1182545.A0A072PRG5"/>
<dbReference type="Pfam" id="PF13520">
    <property type="entry name" value="AA_permease_2"/>
    <property type="match status" value="1"/>
</dbReference>
<evidence type="ECO:0000256" key="3">
    <source>
        <dbReference type="ARBA" id="ARBA00022692"/>
    </source>
</evidence>
<feature type="transmembrane region" description="Helical" evidence="6">
    <location>
        <begin position="285"/>
        <end position="308"/>
    </location>
</feature>
<feature type="transmembrane region" description="Helical" evidence="6">
    <location>
        <begin position="391"/>
        <end position="412"/>
    </location>
</feature>
<proteinExistence type="predicted"/>
<dbReference type="VEuPathDB" id="FungiDB:A1O9_00438"/>
<feature type="transmembrane region" description="Helical" evidence="6">
    <location>
        <begin position="207"/>
        <end position="225"/>
    </location>
</feature>
<feature type="transmembrane region" description="Helical" evidence="6">
    <location>
        <begin position="245"/>
        <end position="264"/>
    </location>
</feature>
<dbReference type="InterPro" id="IPR002293">
    <property type="entry name" value="AA/rel_permease1"/>
</dbReference>
<name>A0A072PRG5_9EURO</name>
<evidence type="ECO:0000256" key="6">
    <source>
        <dbReference type="SAM" id="Phobius"/>
    </source>
</evidence>
<keyword evidence="4 6" id="KW-1133">Transmembrane helix</keyword>
<keyword evidence="3 6" id="KW-0812">Transmembrane</keyword>
<evidence type="ECO:0000313" key="8">
    <source>
        <dbReference type="Proteomes" id="UP000027920"/>
    </source>
</evidence>
<dbReference type="HOGENOM" id="CLU_004495_6_1_1"/>
<keyword evidence="8" id="KW-1185">Reference proteome</keyword>
<dbReference type="GeneID" id="25275390"/>
<evidence type="ECO:0000256" key="1">
    <source>
        <dbReference type="ARBA" id="ARBA00004141"/>
    </source>
</evidence>
<feature type="transmembrane region" description="Helical" evidence="6">
    <location>
        <begin position="175"/>
        <end position="195"/>
    </location>
</feature>
<comment type="subcellular location">
    <subcellularLocation>
        <location evidence="1">Membrane</location>
        <topology evidence="1">Multi-pass membrane protein</topology>
    </subcellularLocation>
</comment>
<dbReference type="PANTHER" id="PTHR45649">
    <property type="entry name" value="AMINO-ACID PERMEASE BAT1"/>
    <property type="match status" value="1"/>
</dbReference>
<dbReference type="GO" id="GO:0022857">
    <property type="term" value="F:transmembrane transporter activity"/>
    <property type="evidence" value="ECO:0007669"/>
    <property type="project" value="InterPro"/>
</dbReference>
<dbReference type="EMBL" id="AMGV01000001">
    <property type="protein sequence ID" value="KEF62466.1"/>
    <property type="molecule type" value="Genomic_DNA"/>
</dbReference>
<feature type="transmembrane region" description="Helical" evidence="6">
    <location>
        <begin position="52"/>
        <end position="78"/>
    </location>
</feature>
<feature type="transmembrane region" description="Helical" evidence="6">
    <location>
        <begin position="418"/>
        <end position="436"/>
    </location>
</feature>